<sequence>MPLPQTEQTVHGIDVSHYQGTPDWQQIASQPLHFVYLKATDGITYLDPQFKANLSQLKDTPLLYGAYHFFEPKDDPKQQAAHYLSYVQGQALPLVPVVDIEVTQGVAADEIQTKLQVWLDEVEQALGCRPMIYSNGPFWQRYLGTQFNHYPFWLADYAVQPTLPASRDNWQLWQYSEKGQITGISQLVDLNVFKGTPEALASLRCAITEKEQ</sequence>
<accession>A0ABV7CLF2</accession>
<dbReference type="SUPFAM" id="SSF51445">
    <property type="entry name" value="(Trans)glycosidases"/>
    <property type="match status" value="1"/>
</dbReference>
<dbReference type="SMART" id="SM00641">
    <property type="entry name" value="Glyco_25"/>
    <property type="match status" value="1"/>
</dbReference>
<proteinExistence type="inferred from homology"/>
<evidence type="ECO:0000256" key="2">
    <source>
        <dbReference type="ARBA" id="ARBA00022801"/>
    </source>
</evidence>
<keyword evidence="5" id="KW-1185">Reference proteome</keyword>
<dbReference type="PANTHER" id="PTHR34135">
    <property type="entry name" value="LYSOZYME"/>
    <property type="match status" value="1"/>
</dbReference>
<dbReference type="PANTHER" id="PTHR34135:SF2">
    <property type="entry name" value="LYSOZYME"/>
    <property type="match status" value="1"/>
</dbReference>
<reference evidence="5" key="1">
    <citation type="journal article" date="2019" name="Int. J. Syst. Evol. Microbiol.">
        <title>The Global Catalogue of Microorganisms (GCM) 10K type strain sequencing project: providing services to taxonomists for standard genome sequencing and annotation.</title>
        <authorList>
            <consortium name="The Broad Institute Genomics Platform"/>
            <consortium name="The Broad Institute Genome Sequencing Center for Infectious Disease"/>
            <person name="Wu L."/>
            <person name="Ma J."/>
        </authorList>
    </citation>
    <scope>NUCLEOTIDE SEQUENCE [LARGE SCALE GENOMIC DNA]</scope>
    <source>
        <strain evidence="5">KCTC 42730</strain>
    </source>
</reference>
<evidence type="ECO:0000256" key="1">
    <source>
        <dbReference type="ARBA" id="ARBA00010646"/>
    </source>
</evidence>
<comment type="caution">
    <text evidence="4">The sequence shown here is derived from an EMBL/GenBank/DDBJ whole genome shotgun (WGS) entry which is preliminary data.</text>
</comment>
<name>A0ABV7CLF2_9GAMM</name>
<comment type="similarity">
    <text evidence="1">Belongs to the glycosyl hydrolase 25 family.</text>
</comment>
<dbReference type="InterPro" id="IPR017853">
    <property type="entry name" value="GH"/>
</dbReference>
<evidence type="ECO:0000256" key="3">
    <source>
        <dbReference type="ARBA" id="ARBA00023295"/>
    </source>
</evidence>
<evidence type="ECO:0000313" key="4">
    <source>
        <dbReference type="EMBL" id="MFC3033338.1"/>
    </source>
</evidence>
<protein>
    <submittedName>
        <fullName evidence="4">Glycoside hydrolase family 25 protein</fullName>
    </submittedName>
</protein>
<dbReference type="GO" id="GO:0016787">
    <property type="term" value="F:hydrolase activity"/>
    <property type="evidence" value="ECO:0007669"/>
    <property type="project" value="UniProtKB-KW"/>
</dbReference>
<dbReference type="PROSITE" id="PS51904">
    <property type="entry name" value="GLYCOSYL_HYDROL_F25_2"/>
    <property type="match status" value="1"/>
</dbReference>
<dbReference type="InterPro" id="IPR018077">
    <property type="entry name" value="Glyco_hydro_fam25_subgr"/>
</dbReference>
<dbReference type="Pfam" id="PF01183">
    <property type="entry name" value="Glyco_hydro_25"/>
    <property type="match status" value="1"/>
</dbReference>
<evidence type="ECO:0000313" key="5">
    <source>
        <dbReference type="Proteomes" id="UP001595453"/>
    </source>
</evidence>
<keyword evidence="2 4" id="KW-0378">Hydrolase</keyword>
<dbReference type="InterPro" id="IPR002053">
    <property type="entry name" value="Glyco_hydro_25"/>
</dbReference>
<keyword evidence="3" id="KW-0326">Glycosidase</keyword>
<dbReference type="EMBL" id="JBHRSD010000021">
    <property type="protein sequence ID" value="MFC3033338.1"/>
    <property type="molecule type" value="Genomic_DNA"/>
</dbReference>
<dbReference type="RefSeq" id="WP_377124725.1">
    <property type="nucleotide sequence ID" value="NZ_JBHRSD010000021.1"/>
</dbReference>
<organism evidence="4 5">
    <name type="scientific">Pseudoalteromonas fenneropenaei</name>
    <dbReference type="NCBI Taxonomy" id="1737459"/>
    <lineage>
        <taxon>Bacteria</taxon>
        <taxon>Pseudomonadati</taxon>
        <taxon>Pseudomonadota</taxon>
        <taxon>Gammaproteobacteria</taxon>
        <taxon>Alteromonadales</taxon>
        <taxon>Pseudoalteromonadaceae</taxon>
        <taxon>Pseudoalteromonas</taxon>
    </lineage>
</organism>
<dbReference type="Gene3D" id="3.20.20.80">
    <property type="entry name" value="Glycosidases"/>
    <property type="match status" value="1"/>
</dbReference>
<gene>
    <name evidence="4" type="ORF">ACFOEE_12480</name>
</gene>
<dbReference type="Proteomes" id="UP001595453">
    <property type="component" value="Unassembled WGS sequence"/>
</dbReference>